<evidence type="ECO:0000313" key="1">
    <source>
        <dbReference type="EMBL" id="CCH66170.1"/>
    </source>
</evidence>
<name>M1X242_9NOST</name>
<protein>
    <submittedName>
        <fullName evidence="1">Uncharacterized protein</fullName>
    </submittedName>
</protein>
<sequence length="39" mass="4504">MLVSFCTCRIKTRANAILFLLIYLQRVEAPNETHLLLAK</sequence>
<accession>M1X242</accession>
<proteinExistence type="predicted"/>
<dbReference type="AlphaFoldDB" id="M1X242"/>
<dbReference type="Proteomes" id="UP000053051">
    <property type="component" value="Unassembled WGS sequence"/>
</dbReference>
<reference evidence="1 2" key="1">
    <citation type="submission" date="2012-05" db="EMBL/GenBank/DDBJ databases">
        <authorList>
            <person name="Hilton J."/>
        </authorList>
    </citation>
    <scope>NUCLEOTIDE SEQUENCE [LARGE SCALE GENOMIC DNA]</scope>
    <source>
        <strain evidence="1 2">HH01</strain>
    </source>
</reference>
<organism evidence="1 2">
    <name type="scientific">Richelia intracellularis HH01</name>
    <dbReference type="NCBI Taxonomy" id="1165094"/>
    <lineage>
        <taxon>Bacteria</taxon>
        <taxon>Bacillati</taxon>
        <taxon>Cyanobacteriota</taxon>
        <taxon>Cyanophyceae</taxon>
        <taxon>Nostocales</taxon>
        <taxon>Nostocaceae</taxon>
        <taxon>Richelia</taxon>
    </lineage>
</organism>
<reference evidence="2" key="2">
    <citation type="submission" date="2016-01" db="EMBL/GenBank/DDBJ databases">
        <title>Diatom-associated endosymboitic cyanobacterium lacks core nitrogen metabolism enzymes.</title>
        <authorList>
            <person name="Hilton J.A."/>
            <person name="Foster R.A."/>
            <person name="Tripp H.J."/>
            <person name="Carter B.J."/>
            <person name="Zehr J.P."/>
            <person name="Villareal T.A."/>
        </authorList>
    </citation>
    <scope>NUCLEOTIDE SEQUENCE [LARGE SCALE GENOMIC DNA]</scope>
    <source>
        <strain evidence="2">HH01</strain>
    </source>
</reference>
<evidence type="ECO:0000313" key="2">
    <source>
        <dbReference type="Proteomes" id="UP000053051"/>
    </source>
</evidence>
<keyword evidence="2" id="KW-1185">Reference proteome</keyword>
<gene>
    <name evidence="1" type="ORF">RINTHH_150</name>
</gene>
<dbReference type="EMBL" id="CAIY01000001">
    <property type="protein sequence ID" value="CCH66170.1"/>
    <property type="molecule type" value="Genomic_DNA"/>
</dbReference>
<comment type="caution">
    <text evidence="1">The sequence shown here is derived from an EMBL/GenBank/DDBJ whole genome shotgun (WGS) entry which is preliminary data.</text>
</comment>